<evidence type="ECO:0000313" key="3">
    <source>
        <dbReference type="Proteomes" id="UP001592530"/>
    </source>
</evidence>
<dbReference type="Proteomes" id="UP001592530">
    <property type="component" value="Unassembled WGS sequence"/>
</dbReference>
<evidence type="ECO:0000313" key="2">
    <source>
        <dbReference type="EMBL" id="MFC1432124.1"/>
    </source>
</evidence>
<dbReference type="PANTHER" id="PTHR36151">
    <property type="entry name" value="BLR2777 PROTEIN"/>
    <property type="match status" value="1"/>
</dbReference>
<protein>
    <submittedName>
        <fullName evidence="2">Oxygenase MpaB family protein</fullName>
        <ecNumber evidence="2">1.-.-.-</ecNumber>
    </submittedName>
</protein>
<keyword evidence="2" id="KW-0560">Oxidoreductase</keyword>
<gene>
    <name evidence="2" type="ORF">ACEZDB_15865</name>
</gene>
<feature type="domain" description="ER-bound oxygenase mpaB/mpaB'/Rubber oxygenase catalytic" evidence="1">
    <location>
        <begin position="49"/>
        <end position="278"/>
    </location>
</feature>
<accession>A0ABV6X1I1</accession>
<evidence type="ECO:0000259" key="1">
    <source>
        <dbReference type="Pfam" id="PF09995"/>
    </source>
</evidence>
<dbReference type="RefSeq" id="WP_380553572.1">
    <property type="nucleotide sequence ID" value="NZ_JBHEZY010000005.1"/>
</dbReference>
<dbReference type="Pfam" id="PF09995">
    <property type="entry name" value="MPAB_Lcp_cat"/>
    <property type="match status" value="1"/>
</dbReference>
<dbReference type="PANTHER" id="PTHR36151:SF3">
    <property type="entry name" value="ER-BOUND OXYGENASE MPAB_MPAB'_RUBBER OXYGENASE CATALYTIC DOMAIN-CONTAINING PROTEIN"/>
    <property type="match status" value="1"/>
</dbReference>
<dbReference type="EMBL" id="JBHEZY010000005">
    <property type="protein sequence ID" value="MFC1432124.1"/>
    <property type="molecule type" value="Genomic_DNA"/>
</dbReference>
<dbReference type="GO" id="GO:0016491">
    <property type="term" value="F:oxidoreductase activity"/>
    <property type="evidence" value="ECO:0007669"/>
    <property type="project" value="UniProtKB-KW"/>
</dbReference>
<proteinExistence type="predicted"/>
<reference evidence="2 3" key="1">
    <citation type="submission" date="2024-09" db="EMBL/GenBank/DDBJ databases">
        <authorList>
            <person name="Lee S.D."/>
        </authorList>
    </citation>
    <scope>NUCLEOTIDE SEQUENCE [LARGE SCALE GENOMIC DNA]</scope>
    <source>
        <strain evidence="2 3">N1-3</strain>
    </source>
</reference>
<name>A0ABV6X1I1_9ACTN</name>
<dbReference type="InterPro" id="IPR018713">
    <property type="entry name" value="MPAB/Lcp_cat_dom"/>
</dbReference>
<organism evidence="2 3">
    <name type="scientific">Streptacidiphilus alkalitolerans</name>
    <dbReference type="NCBI Taxonomy" id="3342712"/>
    <lineage>
        <taxon>Bacteria</taxon>
        <taxon>Bacillati</taxon>
        <taxon>Actinomycetota</taxon>
        <taxon>Actinomycetes</taxon>
        <taxon>Kitasatosporales</taxon>
        <taxon>Streptomycetaceae</taxon>
        <taxon>Streptacidiphilus</taxon>
    </lineage>
</organism>
<dbReference type="EC" id="1.-.-.-" evidence="2"/>
<sequence length="315" mass="33786">MSQVIGGRSLRRWIGTRVNSTVHGGDLRLQRYREPPGDPGLFGPDTVVWRVHCDIPGMFTGGLAALLLQSLHPLAIAGVDQHSDFRQNPIDRLNRTAGFVSVTSYGSTEAAEAALSRVRRVHEYVRGTAPDGRPYSAADPELLTWVHVAETSCFLAGYQVFGRGRLTAAEQDRYFAEVAVVAERLGATDVPASTAEVRRYFAAVRGELAATEAALAAVEFLRGFGPTPGQRAAVRVLMNGAVSLLPPWAARTLRVRRPRPVQELVDRPAVHALGAVMRYGCEPSAIVGAARARVAAPRAEPGRAPAGNPVPMNGS</sequence>
<comment type="caution">
    <text evidence="2">The sequence shown here is derived from an EMBL/GenBank/DDBJ whole genome shotgun (WGS) entry which is preliminary data.</text>
</comment>